<evidence type="ECO:0000256" key="6">
    <source>
        <dbReference type="ARBA" id="ARBA00022989"/>
    </source>
</evidence>
<name>A0AAW1US91_9CUCU</name>
<evidence type="ECO:0000313" key="14">
    <source>
        <dbReference type="EMBL" id="KAK9883357.1"/>
    </source>
</evidence>
<evidence type="ECO:0000256" key="12">
    <source>
        <dbReference type="RuleBase" id="RU000679"/>
    </source>
</evidence>
<evidence type="ECO:0000256" key="10">
    <source>
        <dbReference type="ARBA" id="ARBA00023201"/>
    </source>
</evidence>
<protein>
    <submittedName>
        <fullName evidence="14">Uncharacterized protein</fullName>
    </submittedName>
</protein>
<evidence type="ECO:0000256" key="2">
    <source>
        <dbReference type="ARBA" id="ARBA00007193"/>
    </source>
</evidence>
<dbReference type="PANTHER" id="PTHR11690">
    <property type="entry name" value="AMILORIDE-SENSITIVE SODIUM CHANNEL-RELATED"/>
    <property type="match status" value="1"/>
</dbReference>
<dbReference type="Pfam" id="PF00858">
    <property type="entry name" value="ASC"/>
    <property type="match status" value="1"/>
</dbReference>
<keyword evidence="10 12" id="KW-0739">Sodium transport</keyword>
<evidence type="ECO:0000256" key="11">
    <source>
        <dbReference type="ARBA" id="ARBA00023303"/>
    </source>
</evidence>
<evidence type="ECO:0000256" key="4">
    <source>
        <dbReference type="ARBA" id="ARBA00022461"/>
    </source>
</evidence>
<comment type="subcellular location">
    <subcellularLocation>
        <location evidence="1">Membrane</location>
        <topology evidence="1">Multi-pass membrane protein</topology>
    </subcellularLocation>
</comment>
<keyword evidence="6 13" id="KW-1133">Transmembrane helix</keyword>
<dbReference type="InterPro" id="IPR001873">
    <property type="entry name" value="ENaC"/>
</dbReference>
<keyword evidence="9 13" id="KW-0472">Membrane</keyword>
<evidence type="ECO:0000256" key="3">
    <source>
        <dbReference type="ARBA" id="ARBA00022448"/>
    </source>
</evidence>
<evidence type="ECO:0000256" key="8">
    <source>
        <dbReference type="ARBA" id="ARBA00023065"/>
    </source>
</evidence>
<evidence type="ECO:0000256" key="13">
    <source>
        <dbReference type="SAM" id="Phobius"/>
    </source>
</evidence>
<dbReference type="GO" id="GO:0015280">
    <property type="term" value="F:ligand-gated sodium channel activity"/>
    <property type="evidence" value="ECO:0007669"/>
    <property type="project" value="TreeGrafter"/>
</dbReference>
<dbReference type="Gene3D" id="1.10.287.820">
    <property type="entry name" value="Acid-sensing ion channel domain"/>
    <property type="match status" value="1"/>
</dbReference>
<accession>A0AAW1US91</accession>
<dbReference type="PANTHER" id="PTHR11690:SF288">
    <property type="entry name" value="AMILORIDE-SENSITIVE NA+ CHANNEL-RELATED"/>
    <property type="match status" value="1"/>
</dbReference>
<keyword evidence="7" id="KW-0915">Sodium</keyword>
<dbReference type="AlphaFoldDB" id="A0AAW1US91"/>
<keyword evidence="4 12" id="KW-0894">Sodium channel</keyword>
<dbReference type="Gene3D" id="1.10.287.770">
    <property type="entry name" value="YojJ-like"/>
    <property type="match status" value="1"/>
</dbReference>
<evidence type="ECO:0000256" key="9">
    <source>
        <dbReference type="ARBA" id="ARBA00023136"/>
    </source>
</evidence>
<dbReference type="PRINTS" id="PR01078">
    <property type="entry name" value="AMINACHANNEL"/>
</dbReference>
<reference evidence="14 15" key="1">
    <citation type="submission" date="2023-03" db="EMBL/GenBank/DDBJ databases">
        <title>Genome insight into feeding habits of ladybird beetles.</title>
        <authorList>
            <person name="Li H.-S."/>
            <person name="Huang Y.-H."/>
            <person name="Pang H."/>
        </authorList>
    </citation>
    <scope>NUCLEOTIDE SEQUENCE [LARGE SCALE GENOMIC DNA]</scope>
    <source>
        <strain evidence="14">SYSU_2023b</strain>
        <tissue evidence="14">Whole body</tissue>
    </source>
</reference>
<proteinExistence type="inferred from homology"/>
<gene>
    <name evidence="14" type="ORF">WA026_001532</name>
</gene>
<sequence>MEPSELEEIKLQQKNGKNLGWSRIYLQKLRNYFREYCEVSSIQGLSYIGKKSSIIERIWWITIFTICVSGSSLMVYKIFDKWSKTPVLVSLATKEEPIYDIPFPAVTICPESKISTQCSNYTKILMARIRKNMKNTTYTENKYFDYMGLLCSSKNHDPSMQLGNRSLLELFNESIPELNDRYPTDFHVPDYGDFLYDCAAVKLKEAYCQWMGVTRSCVDLMTPIITDEGLCYTFNMFNQKELYSEINQAKMYDWEKKSNWNPDFGYPQHRVEEVYPRRIFLNGAKNSFTAVFFTRKDQLDHGCRDFSLQGIRVSLNIPTRIPRPSQVFFSVGLNRFTSAAVTPSTTSVAKSIQVYDPLKRNCYFSNERKLKYFQIYSQGNCNIECWTNFTLSKCNCVNFHMPRDNQTKVCSLQERFCLEQARVEYPQAVLSERLWAQSTNISKREGMVFDCKCLPFCSDLIYNAEITSGKWDFDNLDEALFDDMRDFTDEHYASAVRVYFKNSFFLPMKKDELYGTTDAISDIGGVLGLFIGFSLFSVAEIVYFLSIRLIESYRLRHFNSNKITPTERY</sequence>
<keyword evidence="5 12" id="KW-0812">Transmembrane</keyword>
<evidence type="ECO:0000256" key="5">
    <source>
        <dbReference type="ARBA" id="ARBA00022692"/>
    </source>
</evidence>
<dbReference type="Proteomes" id="UP001431783">
    <property type="component" value="Unassembled WGS sequence"/>
</dbReference>
<keyword evidence="8 12" id="KW-0406">Ion transport</keyword>
<dbReference type="EMBL" id="JARQZJ010000091">
    <property type="protein sequence ID" value="KAK9883357.1"/>
    <property type="molecule type" value="Genomic_DNA"/>
</dbReference>
<keyword evidence="3 12" id="KW-0813">Transport</keyword>
<comment type="caution">
    <text evidence="14">The sequence shown here is derived from an EMBL/GenBank/DDBJ whole genome shotgun (WGS) entry which is preliminary data.</text>
</comment>
<feature type="transmembrane region" description="Helical" evidence="13">
    <location>
        <begin position="523"/>
        <end position="546"/>
    </location>
</feature>
<keyword evidence="15" id="KW-1185">Reference proteome</keyword>
<organism evidence="14 15">
    <name type="scientific">Henosepilachna vigintioctopunctata</name>
    <dbReference type="NCBI Taxonomy" id="420089"/>
    <lineage>
        <taxon>Eukaryota</taxon>
        <taxon>Metazoa</taxon>
        <taxon>Ecdysozoa</taxon>
        <taxon>Arthropoda</taxon>
        <taxon>Hexapoda</taxon>
        <taxon>Insecta</taxon>
        <taxon>Pterygota</taxon>
        <taxon>Neoptera</taxon>
        <taxon>Endopterygota</taxon>
        <taxon>Coleoptera</taxon>
        <taxon>Polyphaga</taxon>
        <taxon>Cucujiformia</taxon>
        <taxon>Coccinelloidea</taxon>
        <taxon>Coccinellidae</taxon>
        <taxon>Epilachninae</taxon>
        <taxon>Epilachnini</taxon>
        <taxon>Henosepilachna</taxon>
    </lineage>
</organism>
<comment type="similarity">
    <text evidence="2 12">Belongs to the amiloride-sensitive sodium channel (TC 1.A.6) family.</text>
</comment>
<evidence type="ECO:0000313" key="15">
    <source>
        <dbReference type="Proteomes" id="UP001431783"/>
    </source>
</evidence>
<evidence type="ECO:0000256" key="1">
    <source>
        <dbReference type="ARBA" id="ARBA00004141"/>
    </source>
</evidence>
<dbReference type="GO" id="GO:0005886">
    <property type="term" value="C:plasma membrane"/>
    <property type="evidence" value="ECO:0007669"/>
    <property type="project" value="TreeGrafter"/>
</dbReference>
<evidence type="ECO:0000256" key="7">
    <source>
        <dbReference type="ARBA" id="ARBA00023053"/>
    </source>
</evidence>
<keyword evidence="11 12" id="KW-0407">Ion channel</keyword>